<feature type="non-terminal residue" evidence="2">
    <location>
        <position position="1"/>
    </location>
</feature>
<dbReference type="EMBL" id="GL377645">
    <property type="protein sequence ID" value="EFJ11608.1"/>
    <property type="molecule type" value="Genomic_DNA"/>
</dbReference>
<dbReference type="AlphaFoldDB" id="D8SVG0"/>
<dbReference type="GO" id="GO:0008270">
    <property type="term" value="F:zinc ion binding"/>
    <property type="evidence" value="ECO:0007669"/>
    <property type="project" value="InterPro"/>
</dbReference>
<dbReference type="KEGG" id="smo:SELMODRAFT_49784"/>
<dbReference type="eggNOG" id="KOG4197">
    <property type="taxonomic scope" value="Eukaryota"/>
</dbReference>
<evidence type="ECO:0000313" key="3">
    <source>
        <dbReference type="Proteomes" id="UP000001514"/>
    </source>
</evidence>
<keyword evidence="3" id="KW-1185">Reference proteome</keyword>
<reference evidence="2 3" key="1">
    <citation type="journal article" date="2011" name="Science">
        <title>The Selaginella genome identifies genetic changes associated with the evolution of vascular plants.</title>
        <authorList>
            <person name="Banks J.A."/>
            <person name="Nishiyama T."/>
            <person name="Hasebe M."/>
            <person name="Bowman J.L."/>
            <person name="Gribskov M."/>
            <person name="dePamphilis C."/>
            <person name="Albert V.A."/>
            <person name="Aono N."/>
            <person name="Aoyama T."/>
            <person name="Ambrose B.A."/>
            <person name="Ashton N.W."/>
            <person name="Axtell M.J."/>
            <person name="Barker E."/>
            <person name="Barker M.S."/>
            <person name="Bennetzen J.L."/>
            <person name="Bonawitz N.D."/>
            <person name="Chapple C."/>
            <person name="Cheng C."/>
            <person name="Correa L.G."/>
            <person name="Dacre M."/>
            <person name="DeBarry J."/>
            <person name="Dreyer I."/>
            <person name="Elias M."/>
            <person name="Engstrom E.M."/>
            <person name="Estelle M."/>
            <person name="Feng L."/>
            <person name="Finet C."/>
            <person name="Floyd S.K."/>
            <person name="Frommer W.B."/>
            <person name="Fujita T."/>
            <person name="Gramzow L."/>
            <person name="Gutensohn M."/>
            <person name="Harholt J."/>
            <person name="Hattori M."/>
            <person name="Heyl A."/>
            <person name="Hirai T."/>
            <person name="Hiwatashi Y."/>
            <person name="Ishikawa M."/>
            <person name="Iwata M."/>
            <person name="Karol K.G."/>
            <person name="Koehler B."/>
            <person name="Kolukisaoglu U."/>
            <person name="Kubo M."/>
            <person name="Kurata T."/>
            <person name="Lalonde S."/>
            <person name="Li K."/>
            <person name="Li Y."/>
            <person name="Litt A."/>
            <person name="Lyons E."/>
            <person name="Manning G."/>
            <person name="Maruyama T."/>
            <person name="Michael T.P."/>
            <person name="Mikami K."/>
            <person name="Miyazaki S."/>
            <person name="Morinaga S."/>
            <person name="Murata T."/>
            <person name="Mueller-Roeber B."/>
            <person name="Nelson D.R."/>
            <person name="Obara M."/>
            <person name="Oguri Y."/>
            <person name="Olmstead R.G."/>
            <person name="Onodera N."/>
            <person name="Petersen B.L."/>
            <person name="Pils B."/>
            <person name="Prigge M."/>
            <person name="Rensing S.A."/>
            <person name="Riano-Pachon D.M."/>
            <person name="Roberts A.W."/>
            <person name="Sato Y."/>
            <person name="Scheller H.V."/>
            <person name="Schulz B."/>
            <person name="Schulz C."/>
            <person name="Shakirov E.V."/>
            <person name="Shibagaki N."/>
            <person name="Shinohara N."/>
            <person name="Shippen D.E."/>
            <person name="Soerensen I."/>
            <person name="Sotooka R."/>
            <person name="Sugimoto N."/>
            <person name="Sugita M."/>
            <person name="Sumikawa N."/>
            <person name="Tanurdzic M."/>
            <person name="Theissen G."/>
            <person name="Ulvskov P."/>
            <person name="Wakazuki S."/>
            <person name="Weng J.K."/>
            <person name="Willats W.W."/>
            <person name="Wipf D."/>
            <person name="Wolf P.G."/>
            <person name="Yang L."/>
            <person name="Zimmer A.D."/>
            <person name="Zhu Q."/>
            <person name="Mitros T."/>
            <person name="Hellsten U."/>
            <person name="Loque D."/>
            <person name="Otillar R."/>
            <person name="Salamov A."/>
            <person name="Schmutz J."/>
            <person name="Shapiro H."/>
            <person name="Lindquist E."/>
            <person name="Lucas S."/>
            <person name="Rokhsar D."/>
            <person name="Grigoriev I.V."/>
        </authorList>
    </citation>
    <scope>NUCLEOTIDE SEQUENCE [LARGE SCALE GENOMIC DNA]</scope>
</reference>
<dbReference type="Proteomes" id="UP000001514">
    <property type="component" value="Unassembled WGS sequence"/>
</dbReference>
<accession>D8SVG0</accession>
<dbReference type="Pfam" id="PF14432">
    <property type="entry name" value="DYW_deaminase"/>
    <property type="match status" value="1"/>
</dbReference>
<organism evidence="3">
    <name type="scientific">Selaginella moellendorffii</name>
    <name type="common">Spikemoss</name>
    <dbReference type="NCBI Taxonomy" id="88036"/>
    <lineage>
        <taxon>Eukaryota</taxon>
        <taxon>Viridiplantae</taxon>
        <taxon>Streptophyta</taxon>
        <taxon>Embryophyta</taxon>
        <taxon>Tracheophyta</taxon>
        <taxon>Lycopodiopsida</taxon>
        <taxon>Selaginellales</taxon>
        <taxon>Selaginellaceae</taxon>
        <taxon>Selaginella</taxon>
    </lineage>
</organism>
<evidence type="ECO:0000313" key="2">
    <source>
        <dbReference type="EMBL" id="EFJ11608.1"/>
    </source>
</evidence>
<dbReference type="InParanoid" id="D8SVG0"/>
<proteinExistence type="predicted"/>
<sequence length="60" mass="6992">LVREIRDAGYVPNMKEILHDVGEEQKEELLHYHHKKMTVVFGLTEQESLLRVCGDCHSVM</sequence>
<protein>
    <recommendedName>
        <fullName evidence="1">DYW domain-containing protein</fullName>
    </recommendedName>
</protein>
<dbReference type="HOGENOM" id="CLU_002706_36_2_1"/>
<name>D8SVG0_SELML</name>
<feature type="domain" description="DYW" evidence="1">
    <location>
        <begin position="9"/>
        <end position="60"/>
    </location>
</feature>
<dbReference type="InterPro" id="IPR032867">
    <property type="entry name" value="DYW_dom"/>
</dbReference>
<evidence type="ECO:0000259" key="1">
    <source>
        <dbReference type="Pfam" id="PF14432"/>
    </source>
</evidence>
<feature type="non-terminal residue" evidence="2">
    <location>
        <position position="60"/>
    </location>
</feature>
<gene>
    <name evidence="2" type="ORF">SELMODRAFT_49784</name>
</gene>